<organism evidence="1 2">
    <name type="scientific">Psychrobacillus glaciei</name>
    <dbReference type="NCBI Taxonomy" id="2283160"/>
    <lineage>
        <taxon>Bacteria</taxon>
        <taxon>Bacillati</taxon>
        <taxon>Bacillota</taxon>
        <taxon>Bacilli</taxon>
        <taxon>Bacillales</taxon>
        <taxon>Bacillaceae</taxon>
        <taxon>Psychrobacillus</taxon>
    </lineage>
</organism>
<dbReference type="Proteomes" id="UP000325517">
    <property type="component" value="Chromosome"/>
</dbReference>
<sequence>MDMIRQLGRPYRSLLIEEYGVQAIISKETKCRCRESDSSVVPMKLGNADGGKAATKLSPLIGTHLLHTEVEIINVN</sequence>
<keyword evidence="2" id="KW-1185">Reference proteome</keyword>
<reference evidence="1 2" key="1">
    <citation type="submission" date="2018-07" db="EMBL/GenBank/DDBJ databases">
        <title>Complete genome sequence of Psychrobacillus sp. PB01, isolated from iceberg, and comparative genome analysis of Psychrobacillus strains.</title>
        <authorList>
            <person name="Lee P.C."/>
        </authorList>
    </citation>
    <scope>NUCLEOTIDE SEQUENCE [LARGE SCALE GENOMIC DNA]</scope>
    <source>
        <strain evidence="1 2">PB01</strain>
    </source>
</reference>
<accession>A0A5J6SQM9</accession>
<dbReference type="EMBL" id="CP031223">
    <property type="protein sequence ID" value="QFG00327.1"/>
    <property type="molecule type" value="Genomic_DNA"/>
</dbReference>
<proteinExistence type="predicted"/>
<protein>
    <submittedName>
        <fullName evidence="1">Uncharacterized protein</fullName>
    </submittedName>
</protein>
<evidence type="ECO:0000313" key="1">
    <source>
        <dbReference type="EMBL" id="QFG00327.1"/>
    </source>
</evidence>
<dbReference type="AlphaFoldDB" id="A0A5J6SQM9"/>
<dbReference type="KEGG" id="psyo:PB01_16755"/>
<gene>
    <name evidence="1" type="ORF">PB01_16755</name>
</gene>
<name>A0A5J6SQM9_9BACI</name>
<evidence type="ECO:0000313" key="2">
    <source>
        <dbReference type="Proteomes" id="UP000325517"/>
    </source>
</evidence>